<evidence type="ECO:0000256" key="3">
    <source>
        <dbReference type="ARBA" id="ARBA00022553"/>
    </source>
</evidence>
<evidence type="ECO:0000256" key="12">
    <source>
        <dbReference type="SAM" id="Phobius"/>
    </source>
</evidence>
<evidence type="ECO:0000256" key="6">
    <source>
        <dbReference type="ARBA" id="ARBA00022777"/>
    </source>
</evidence>
<evidence type="ECO:0000256" key="2">
    <source>
        <dbReference type="ARBA" id="ARBA00012438"/>
    </source>
</evidence>
<dbReference type="PANTHER" id="PTHR45339:SF5">
    <property type="entry name" value="HISTIDINE KINASE"/>
    <property type="match status" value="1"/>
</dbReference>
<dbReference type="InterPro" id="IPR005467">
    <property type="entry name" value="His_kinase_dom"/>
</dbReference>
<feature type="transmembrane region" description="Helical" evidence="12">
    <location>
        <begin position="159"/>
        <end position="180"/>
    </location>
</feature>
<dbReference type="Pfam" id="PF00512">
    <property type="entry name" value="HisKA"/>
    <property type="match status" value="1"/>
</dbReference>
<dbReference type="PANTHER" id="PTHR45339">
    <property type="entry name" value="HYBRID SIGNAL TRANSDUCTION HISTIDINE KINASE J"/>
    <property type="match status" value="1"/>
</dbReference>
<protein>
    <recommendedName>
        <fullName evidence="10">Sensory/regulatory protein RpfC</fullName>
        <ecNumber evidence="2">2.7.13.3</ecNumber>
    </recommendedName>
</protein>
<evidence type="ECO:0000313" key="16">
    <source>
        <dbReference type="Proteomes" id="UP000006048"/>
    </source>
</evidence>
<keyword evidence="5" id="KW-0547">Nucleotide-binding</keyword>
<dbReference type="InterPro" id="IPR036890">
    <property type="entry name" value="HATPase_C_sf"/>
</dbReference>
<dbReference type="GO" id="GO:0005524">
    <property type="term" value="F:ATP binding"/>
    <property type="evidence" value="ECO:0007669"/>
    <property type="project" value="UniProtKB-KW"/>
</dbReference>
<dbReference type="CDD" id="cd17546">
    <property type="entry name" value="REC_hyHK_CKI1_RcsC-like"/>
    <property type="match status" value="2"/>
</dbReference>
<dbReference type="PROSITE" id="PS50110">
    <property type="entry name" value="RESPONSE_REGULATORY"/>
    <property type="match status" value="2"/>
</dbReference>
<proteinExistence type="predicted"/>
<dbReference type="EMBL" id="CP002959">
    <property type="protein sequence ID" value="AFM11798.1"/>
    <property type="molecule type" value="Genomic_DNA"/>
</dbReference>
<evidence type="ECO:0000256" key="1">
    <source>
        <dbReference type="ARBA" id="ARBA00000085"/>
    </source>
</evidence>
<dbReference type="SMART" id="SM00388">
    <property type="entry name" value="HisKA"/>
    <property type="match status" value="1"/>
</dbReference>
<dbReference type="Gene3D" id="1.10.287.130">
    <property type="match status" value="1"/>
</dbReference>
<keyword evidence="7" id="KW-0067">ATP-binding</keyword>
<evidence type="ECO:0000256" key="7">
    <source>
        <dbReference type="ARBA" id="ARBA00022840"/>
    </source>
</evidence>
<evidence type="ECO:0000256" key="4">
    <source>
        <dbReference type="ARBA" id="ARBA00022679"/>
    </source>
</evidence>
<dbReference type="Pfam" id="PF02518">
    <property type="entry name" value="HATPase_c"/>
    <property type="match status" value="1"/>
</dbReference>
<accession>I4B3E1</accession>
<evidence type="ECO:0000259" key="13">
    <source>
        <dbReference type="PROSITE" id="PS50109"/>
    </source>
</evidence>
<dbReference type="KEGG" id="tpx:Turpa_1150"/>
<keyword evidence="6 15" id="KW-0418">Kinase</keyword>
<keyword evidence="4" id="KW-0808">Transferase</keyword>
<feature type="modified residue" description="4-aspartylphosphate" evidence="11">
    <location>
        <position position="646"/>
    </location>
</feature>
<comment type="catalytic activity">
    <reaction evidence="1">
        <text>ATP + protein L-histidine = ADP + protein N-phospho-L-histidine.</text>
        <dbReference type="EC" id="2.7.13.3"/>
    </reaction>
</comment>
<dbReference type="Proteomes" id="UP000006048">
    <property type="component" value="Chromosome"/>
</dbReference>
<dbReference type="PRINTS" id="PR00344">
    <property type="entry name" value="BCTRLSENSOR"/>
</dbReference>
<evidence type="ECO:0000256" key="11">
    <source>
        <dbReference type="PROSITE-ProRule" id="PRU00169"/>
    </source>
</evidence>
<feature type="transmembrane region" description="Helical" evidence="12">
    <location>
        <begin position="78"/>
        <end position="97"/>
    </location>
</feature>
<feature type="transmembrane region" description="Helical" evidence="12">
    <location>
        <begin position="103"/>
        <end position="122"/>
    </location>
</feature>
<feature type="modified residue" description="4-aspartylphosphate" evidence="11">
    <location>
        <position position="511"/>
    </location>
</feature>
<dbReference type="SUPFAM" id="SSF52172">
    <property type="entry name" value="CheY-like"/>
    <property type="match status" value="2"/>
</dbReference>
<dbReference type="FunFam" id="1.10.287.130:FF:000002">
    <property type="entry name" value="Two-component osmosensing histidine kinase"/>
    <property type="match status" value="1"/>
</dbReference>
<dbReference type="OrthoDB" id="6192248at2"/>
<dbReference type="FunFam" id="3.30.565.10:FF:000010">
    <property type="entry name" value="Sensor histidine kinase RcsC"/>
    <property type="match status" value="1"/>
</dbReference>
<dbReference type="STRING" id="869212.Turpa_1150"/>
<dbReference type="InterPro" id="IPR004358">
    <property type="entry name" value="Sig_transdc_His_kin-like_C"/>
</dbReference>
<dbReference type="Gene3D" id="3.30.565.10">
    <property type="entry name" value="Histidine kinase-like ATPase, C-terminal domain"/>
    <property type="match status" value="1"/>
</dbReference>
<feature type="transmembrane region" description="Helical" evidence="12">
    <location>
        <begin position="129"/>
        <end position="147"/>
    </location>
</feature>
<dbReference type="EC" id="2.7.13.3" evidence="2"/>
<dbReference type="PROSITE" id="PS50109">
    <property type="entry name" value="HIS_KIN"/>
    <property type="match status" value="1"/>
</dbReference>
<dbReference type="SUPFAM" id="SSF47384">
    <property type="entry name" value="Homodimeric domain of signal transducing histidine kinase"/>
    <property type="match status" value="1"/>
</dbReference>
<keyword evidence="8" id="KW-0902">Two-component regulatory system</keyword>
<dbReference type="SMART" id="SM00387">
    <property type="entry name" value="HATPase_c"/>
    <property type="match status" value="1"/>
</dbReference>
<dbReference type="InterPro" id="IPR011006">
    <property type="entry name" value="CheY-like_superfamily"/>
</dbReference>
<evidence type="ECO:0000259" key="14">
    <source>
        <dbReference type="PROSITE" id="PS50110"/>
    </source>
</evidence>
<dbReference type="SMART" id="SM00448">
    <property type="entry name" value="REC"/>
    <property type="match status" value="2"/>
</dbReference>
<evidence type="ECO:0000256" key="10">
    <source>
        <dbReference type="ARBA" id="ARBA00068150"/>
    </source>
</evidence>
<reference evidence="15 16" key="1">
    <citation type="submission" date="2012-06" db="EMBL/GenBank/DDBJ databases">
        <title>The complete chromosome of genome of Turneriella parva DSM 21527.</title>
        <authorList>
            <consortium name="US DOE Joint Genome Institute (JGI-PGF)"/>
            <person name="Lucas S."/>
            <person name="Han J."/>
            <person name="Lapidus A."/>
            <person name="Bruce D."/>
            <person name="Goodwin L."/>
            <person name="Pitluck S."/>
            <person name="Peters L."/>
            <person name="Kyrpides N."/>
            <person name="Mavromatis K."/>
            <person name="Ivanova N."/>
            <person name="Mikhailova N."/>
            <person name="Chertkov O."/>
            <person name="Detter J.C."/>
            <person name="Tapia R."/>
            <person name="Han C."/>
            <person name="Land M."/>
            <person name="Hauser L."/>
            <person name="Markowitz V."/>
            <person name="Cheng J.-F."/>
            <person name="Hugenholtz P."/>
            <person name="Woyke T."/>
            <person name="Wu D."/>
            <person name="Gronow S."/>
            <person name="Wellnitz S."/>
            <person name="Brambilla E."/>
            <person name="Klenk H.-P."/>
            <person name="Eisen J.A."/>
        </authorList>
    </citation>
    <scope>NUCLEOTIDE SEQUENCE [LARGE SCALE GENOMIC DNA]</scope>
    <source>
        <strain evidence="16">ATCC BAA-1111 / DSM 21527 / NCTC 11395 / H</strain>
    </source>
</reference>
<dbReference type="InterPro" id="IPR001789">
    <property type="entry name" value="Sig_transdc_resp-reg_receiver"/>
</dbReference>
<dbReference type="SUPFAM" id="SSF55874">
    <property type="entry name" value="ATPase domain of HSP90 chaperone/DNA topoisomerase II/histidine kinase"/>
    <property type="match status" value="1"/>
</dbReference>
<sequence length="722" mass="79403">MQTNITHRINHAVANAADATKAQAVMRFCTYMTVVYALVFGAAASYLGSNVLYIISAVTLAAGFGYEWGVRFVRAGRLSAGVVIFNSSILVTLWIIVYVLPEQSTTCVIASFIPFAFALHFTSGNVPRVFAALAILTGVNALIVRNLGWHSGFPPHIMAWLDVAGGFVALLALAILFLRIRDTFELRSLMLLNAESESANLRIDKEVAEREARVKSEFLASMSHEIRTPMNAIIGMTSLILDSPLNSEQREFVGILRGSSEHLLHLINDILDFAKIEAGRMEIERYPFSLRNCVEEALDMVSGKADQKGLDLSYAYGDDTPENFFGDAGRVRQILVNLLSNAVKFTVSGEVAVTVASELIKDKRYRLIIDVRDTGPGIAKEVESRLFVPFSQADASITRLHDGTGLGLVISRRLAQAMWGNVTFESTPGVGTTFRVTIEAEAAQLPIPYHLNDSKELQGLSALAVDDNPTNLRIVESYVRKWGMRCVSELRPKDALARVRNAEKFDVYLLDLRMPEMDGVELSRELRELGVAAPLVLISSTTFERSPDGAFDSILTKPLKPARLYSVLRDLFQKPKQSASDLPAIFDADLAKNIPLRVLVVEDNPVNQMVIQAMLAKFGYGCDFAGDGVEAIECIKRQDYDLVFMDIRMPRLDGLSATRAIMGLDSARETYIVGLTASATTEDRRECEAAGMAGYLTKPITPEKLLLTLKTAAARKEADSLL</sequence>
<dbReference type="InterPro" id="IPR003594">
    <property type="entry name" value="HATPase_dom"/>
</dbReference>
<dbReference type="CDD" id="cd00082">
    <property type="entry name" value="HisKA"/>
    <property type="match status" value="1"/>
</dbReference>
<dbReference type="Pfam" id="PF00072">
    <property type="entry name" value="Response_reg"/>
    <property type="match status" value="2"/>
</dbReference>
<feature type="domain" description="Response regulatory" evidence="14">
    <location>
        <begin position="461"/>
        <end position="572"/>
    </location>
</feature>
<dbReference type="HOGENOM" id="CLU_000445_104_15_12"/>
<gene>
    <name evidence="15" type="ordered locus">Turpa_1150</name>
</gene>
<feature type="domain" description="Response regulatory" evidence="14">
    <location>
        <begin position="597"/>
        <end position="713"/>
    </location>
</feature>
<dbReference type="RefSeq" id="WP_014802314.1">
    <property type="nucleotide sequence ID" value="NC_018020.1"/>
</dbReference>
<keyword evidence="16" id="KW-1185">Reference proteome</keyword>
<comment type="subunit">
    <text evidence="9">At low DSF concentrations, interacts with RpfF.</text>
</comment>
<dbReference type="GO" id="GO:0000155">
    <property type="term" value="F:phosphorelay sensor kinase activity"/>
    <property type="evidence" value="ECO:0007669"/>
    <property type="project" value="InterPro"/>
</dbReference>
<keyword evidence="12" id="KW-1133">Transmembrane helix</keyword>
<keyword evidence="12" id="KW-0812">Transmembrane</keyword>
<evidence type="ECO:0000256" key="8">
    <source>
        <dbReference type="ARBA" id="ARBA00023012"/>
    </source>
</evidence>
<dbReference type="CDD" id="cd16922">
    <property type="entry name" value="HATPase_EvgS-ArcB-TorS-like"/>
    <property type="match status" value="1"/>
</dbReference>
<keyword evidence="12" id="KW-0472">Membrane</keyword>
<evidence type="ECO:0000256" key="9">
    <source>
        <dbReference type="ARBA" id="ARBA00064003"/>
    </source>
</evidence>
<dbReference type="AlphaFoldDB" id="I4B3E1"/>
<dbReference type="Gene3D" id="3.40.50.2300">
    <property type="match status" value="2"/>
</dbReference>
<feature type="domain" description="Histidine kinase" evidence="13">
    <location>
        <begin position="221"/>
        <end position="442"/>
    </location>
</feature>
<dbReference type="InterPro" id="IPR003661">
    <property type="entry name" value="HisK_dim/P_dom"/>
</dbReference>
<name>I4B3E1_TURPD</name>
<keyword evidence="3 11" id="KW-0597">Phosphoprotein</keyword>
<evidence type="ECO:0000256" key="5">
    <source>
        <dbReference type="ARBA" id="ARBA00022741"/>
    </source>
</evidence>
<dbReference type="InterPro" id="IPR036097">
    <property type="entry name" value="HisK_dim/P_sf"/>
</dbReference>
<organism evidence="15 16">
    <name type="scientific">Turneriella parva (strain ATCC BAA-1111 / DSM 21527 / NCTC 11395 / H)</name>
    <name type="common">Leptospira parva</name>
    <dbReference type="NCBI Taxonomy" id="869212"/>
    <lineage>
        <taxon>Bacteria</taxon>
        <taxon>Pseudomonadati</taxon>
        <taxon>Spirochaetota</taxon>
        <taxon>Spirochaetia</taxon>
        <taxon>Leptospirales</taxon>
        <taxon>Leptospiraceae</taxon>
        <taxon>Turneriella</taxon>
    </lineage>
</organism>
<evidence type="ECO:0000313" key="15">
    <source>
        <dbReference type="EMBL" id="AFM11798.1"/>
    </source>
</evidence>